<evidence type="ECO:0000256" key="2">
    <source>
        <dbReference type="ARBA" id="ARBA00022801"/>
    </source>
</evidence>
<dbReference type="Gene3D" id="2.115.10.20">
    <property type="entry name" value="Glycosyl hydrolase domain, family 43"/>
    <property type="match status" value="1"/>
</dbReference>
<evidence type="ECO:0000313" key="12">
    <source>
        <dbReference type="Proteomes" id="UP000629596"/>
    </source>
</evidence>
<keyword evidence="3 6" id="KW-0326">Glycosidase</keyword>
<evidence type="ECO:0000313" key="9">
    <source>
        <dbReference type="EMBL" id="MBC8601827.1"/>
    </source>
</evidence>
<dbReference type="GO" id="GO:0004553">
    <property type="term" value="F:hydrolase activity, hydrolyzing O-glycosyl compounds"/>
    <property type="evidence" value="ECO:0007669"/>
    <property type="project" value="InterPro"/>
</dbReference>
<protein>
    <submittedName>
        <fullName evidence="9 10">Glycoside hydrolase</fullName>
    </submittedName>
</protein>
<dbReference type="SUPFAM" id="SSF49899">
    <property type="entry name" value="Concanavalin A-like lectins/glucanases"/>
    <property type="match status" value="1"/>
</dbReference>
<keyword evidence="12" id="KW-1185">Reference proteome</keyword>
<reference evidence="9 12" key="2">
    <citation type="submission" date="2020-08" db="EMBL/GenBank/DDBJ databases">
        <title>Genome public.</title>
        <authorList>
            <person name="Liu C."/>
            <person name="Sun Q."/>
        </authorList>
    </citation>
    <scope>NUCLEOTIDE SEQUENCE [LARGE SCALE GENOMIC DNA]</scope>
    <source>
        <strain evidence="9 12">426_9</strain>
    </source>
</reference>
<feature type="chain" id="PRO_5017836727" evidence="7">
    <location>
        <begin position="22"/>
        <end position="529"/>
    </location>
</feature>
<dbReference type="Gene3D" id="2.60.120.200">
    <property type="match status" value="1"/>
</dbReference>
<dbReference type="EMBL" id="JACRTI010000016">
    <property type="protein sequence ID" value="MBC8601827.1"/>
    <property type="molecule type" value="Genomic_DNA"/>
</dbReference>
<keyword evidence="2 6" id="KW-0378">Hydrolase</keyword>
<evidence type="ECO:0000256" key="4">
    <source>
        <dbReference type="PIRSR" id="PIRSR606710-1"/>
    </source>
</evidence>
<dbReference type="CDD" id="cd09001">
    <property type="entry name" value="GH43_FsAxh1-like"/>
    <property type="match status" value="1"/>
</dbReference>
<evidence type="ECO:0000256" key="7">
    <source>
        <dbReference type="SAM" id="SignalP"/>
    </source>
</evidence>
<evidence type="ECO:0000256" key="1">
    <source>
        <dbReference type="ARBA" id="ARBA00009865"/>
    </source>
</evidence>
<dbReference type="SUPFAM" id="SSF75005">
    <property type="entry name" value="Arabinanase/levansucrase/invertase"/>
    <property type="match status" value="1"/>
</dbReference>
<evidence type="ECO:0000259" key="8">
    <source>
        <dbReference type="Pfam" id="PF17851"/>
    </source>
</evidence>
<evidence type="ECO:0000313" key="10">
    <source>
        <dbReference type="EMBL" id="RDU49513.1"/>
    </source>
</evidence>
<proteinExistence type="inferred from homology"/>
<dbReference type="AlphaFoldDB" id="A0A3D8HEW8"/>
<feature type="active site" description="Proton acceptor" evidence="4">
    <location>
        <position position="44"/>
    </location>
</feature>
<dbReference type="InterPro" id="IPR041542">
    <property type="entry name" value="GH43_C2"/>
</dbReference>
<dbReference type="GO" id="GO:0005975">
    <property type="term" value="P:carbohydrate metabolic process"/>
    <property type="evidence" value="ECO:0007669"/>
    <property type="project" value="InterPro"/>
</dbReference>
<feature type="signal peptide" evidence="7">
    <location>
        <begin position="1"/>
        <end position="21"/>
    </location>
</feature>
<dbReference type="EMBL" id="QREV01000016">
    <property type="protein sequence ID" value="RDU49513.1"/>
    <property type="molecule type" value="Genomic_DNA"/>
</dbReference>
<reference evidence="10 11" key="1">
    <citation type="submission" date="2018-07" db="EMBL/GenBank/DDBJ databases">
        <title>Parabacteroides acidifaciens nov. sp., isolated from human feces.</title>
        <authorList>
            <person name="Wang Y.J."/>
        </authorList>
    </citation>
    <scope>NUCLEOTIDE SEQUENCE [LARGE SCALE GENOMIC DNA]</scope>
    <source>
        <strain evidence="10 11">426-9</strain>
    </source>
</reference>
<dbReference type="PANTHER" id="PTHR42812:SF12">
    <property type="entry name" value="BETA-XYLOSIDASE-RELATED"/>
    <property type="match status" value="1"/>
</dbReference>
<dbReference type="PANTHER" id="PTHR42812">
    <property type="entry name" value="BETA-XYLOSIDASE"/>
    <property type="match status" value="1"/>
</dbReference>
<dbReference type="Pfam" id="PF17851">
    <property type="entry name" value="GH43_C2"/>
    <property type="match status" value="1"/>
</dbReference>
<keyword evidence="7" id="KW-0732">Signal</keyword>
<dbReference type="InterPro" id="IPR006710">
    <property type="entry name" value="Glyco_hydro_43"/>
</dbReference>
<evidence type="ECO:0000313" key="11">
    <source>
        <dbReference type="Proteomes" id="UP000256321"/>
    </source>
</evidence>
<name>A0A3D8HEW8_9BACT</name>
<comment type="similarity">
    <text evidence="1 6">Belongs to the glycosyl hydrolase 43 family.</text>
</comment>
<organism evidence="10 11">
    <name type="scientific">Parabacteroides acidifaciens</name>
    <dbReference type="NCBI Taxonomy" id="2290935"/>
    <lineage>
        <taxon>Bacteria</taxon>
        <taxon>Pseudomonadati</taxon>
        <taxon>Bacteroidota</taxon>
        <taxon>Bacteroidia</taxon>
        <taxon>Bacteroidales</taxon>
        <taxon>Tannerellaceae</taxon>
        <taxon>Parabacteroides</taxon>
    </lineage>
</organism>
<dbReference type="Proteomes" id="UP000256321">
    <property type="component" value="Unassembled WGS sequence"/>
</dbReference>
<feature type="site" description="Important for catalytic activity, responsible for pKa modulation of the active site Glu and correct orientation of both the proton donor and substrate" evidence="5">
    <location>
        <position position="150"/>
    </location>
</feature>
<gene>
    <name evidence="10" type="ORF">DWU89_09040</name>
    <name evidence="9" type="ORF">H8784_08835</name>
</gene>
<evidence type="ECO:0000256" key="6">
    <source>
        <dbReference type="RuleBase" id="RU361187"/>
    </source>
</evidence>
<sequence length="529" mass="59542">MRNKIVLLISLLLVRSFCVSAQVWLPDNGDGTYTNPIIHADYSDPDVIRVNDDYYMVASSFTCAPGIPVLHSKDLVNWTIINHVYSGLPFDRYKYPAHGQGSWAPSIRYHNRVFYVYFCTPEEGLFVARTDDPAGEWNLKNILKVSQWEDPCPFWDDNGNAYLIRSKLCGGPAYLHRMAEDGLSLLDNGKIVYWDNEENPVLEGLKMMKRNGWYYILAPAGGVSTGWQTVLRSKSIEGPYESRKVLKEGNGINGPHQGGLVDTQTGEWWFIHFQDKNAYGRIVHLQPARWVDDWPVIGLDEKGEGCGIPALRHKKPDVGVTCPVETPQTSDEFDGVSLGLQWQWQAMEQSQWYSLSASKGNIRLYAVSSPTEEGNLYYSGNLLLQKLPAPEFSATAKMNISALQDGERAGIVMMGNYHTYLCARNQGGKKEIVLYEGKQETCGFPPKELEAVEHDAESLWLKVDVFPNATCRYSYSVNSLEYVPLDFTLKIDKGQWIGAKVGLFCINPDITDGKGFVDVDYFHVEGLTK</sequence>
<dbReference type="InterPro" id="IPR023296">
    <property type="entry name" value="Glyco_hydro_beta-prop_sf"/>
</dbReference>
<feature type="domain" description="Beta-xylosidase C-terminal Concanavalin A-like" evidence="8">
    <location>
        <begin position="330"/>
        <end position="525"/>
    </location>
</feature>
<feature type="active site" description="Proton donor" evidence="4">
    <location>
        <position position="203"/>
    </location>
</feature>
<comment type="caution">
    <text evidence="10">The sequence shown here is derived from an EMBL/GenBank/DDBJ whole genome shotgun (WGS) entry which is preliminary data.</text>
</comment>
<dbReference type="InterPro" id="IPR013320">
    <property type="entry name" value="ConA-like_dom_sf"/>
</dbReference>
<accession>A0A3D8HEW8</accession>
<evidence type="ECO:0000256" key="3">
    <source>
        <dbReference type="ARBA" id="ARBA00023295"/>
    </source>
</evidence>
<dbReference type="Pfam" id="PF04616">
    <property type="entry name" value="Glyco_hydro_43"/>
    <property type="match status" value="1"/>
</dbReference>
<dbReference type="RefSeq" id="WP_115499323.1">
    <property type="nucleotide sequence ID" value="NZ_JACRTI010000016.1"/>
</dbReference>
<dbReference type="InterPro" id="IPR051795">
    <property type="entry name" value="Glycosyl_Hydrlase_43"/>
</dbReference>
<evidence type="ECO:0000256" key="5">
    <source>
        <dbReference type="PIRSR" id="PIRSR606710-2"/>
    </source>
</evidence>
<dbReference type="Proteomes" id="UP000629596">
    <property type="component" value="Unassembled WGS sequence"/>
</dbReference>